<accession>A0A542YQF9</accession>
<sequence length="599" mass="63157">MAPKITVTQAGRRLRRAVQAAGREVRGGAPRPAAPTAPPTDGSTPQTPSAPAEAVTAPHSPTAPLPLTVAVAAGPRLTDLLAPEWRQRTLERRTWRAALEGADLVVLEGVNGSVPGWGDGTPLAPVLQAASAASVPTVLWVTDDTMPGDWAGTVQVLGASSLRTVEALSGSGREVHHWAPAAQPRANGLARDDDTTSRRAGALVVVDGLSRLTDDSVLRLVSGAVSPMPRTQTTVVRSPGKASSVTLPGALAERLEGDRAPVGKASVLLDLSATAPGGAWTTVEAAAAQTPVVGPDREADLPDDLARLIPRVDDPKLLRSELVARIHQPELVAREGLLLQRAVLAGHTAAHRARALAGAAGLEVEASAPATVSAVVPTNREHELENVFGNIARQDHPALELVLVLHGLETDDAELRRRAAAAGVSDLQIVHAAADLTLGSCMNLGVEAAGGSFIAKMDDDNFYGPHFVSDLLATFGYTDAGIAGKWAHYVWLRSTGGVVLRYPDSEHRYERRIQGGSMLFAGDVVRSLRFSDIPRAVDSDILDRAIAEGIRIYSGDRYNYVSVRGSDRHAHTWTVTDSTFLTATGRLLFYGDPTTHVSL</sequence>
<evidence type="ECO:0000259" key="2">
    <source>
        <dbReference type="Pfam" id="PF00535"/>
    </source>
</evidence>
<dbReference type="InterPro" id="IPR029044">
    <property type="entry name" value="Nucleotide-diphossugar_trans"/>
</dbReference>
<dbReference type="SUPFAM" id="SSF53448">
    <property type="entry name" value="Nucleotide-diphospho-sugar transferases"/>
    <property type="match status" value="1"/>
</dbReference>
<feature type="region of interest" description="Disordered" evidence="1">
    <location>
        <begin position="1"/>
        <end position="63"/>
    </location>
</feature>
<feature type="domain" description="Glycosyltransferase 2-like" evidence="2">
    <location>
        <begin position="374"/>
        <end position="520"/>
    </location>
</feature>
<reference evidence="3 4" key="1">
    <citation type="submission" date="2019-06" db="EMBL/GenBank/DDBJ databases">
        <title>Sequencing the genomes of 1000 actinobacteria strains.</title>
        <authorList>
            <person name="Klenk H.-P."/>
        </authorList>
    </citation>
    <scope>NUCLEOTIDE SEQUENCE [LARGE SCALE GENOMIC DNA]</scope>
    <source>
        <strain evidence="3 4">DSM 12335</strain>
    </source>
</reference>
<proteinExistence type="predicted"/>
<comment type="caution">
    <text evidence="3">The sequence shown here is derived from an EMBL/GenBank/DDBJ whole genome shotgun (WGS) entry which is preliminary data.</text>
</comment>
<evidence type="ECO:0000313" key="3">
    <source>
        <dbReference type="EMBL" id="TQL50287.1"/>
    </source>
</evidence>
<evidence type="ECO:0000256" key="1">
    <source>
        <dbReference type="SAM" id="MobiDB-lite"/>
    </source>
</evidence>
<keyword evidence="4" id="KW-1185">Reference proteome</keyword>
<dbReference type="OrthoDB" id="6713581at2"/>
<name>A0A542YQF9_9MICO</name>
<organism evidence="3 4">
    <name type="scientific">Ornithinicoccus hortensis</name>
    <dbReference type="NCBI Taxonomy" id="82346"/>
    <lineage>
        <taxon>Bacteria</taxon>
        <taxon>Bacillati</taxon>
        <taxon>Actinomycetota</taxon>
        <taxon>Actinomycetes</taxon>
        <taxon>Micrococcales</taxon>
        <taxon>Intrasporangiaceae</taxon>
        <taxon>Ornithinicoccus</taxon>
    </lineage>
</organism>
<dbReference type="EMBL" id="VFOP01000001">
    <property type="protein sequence ID" value="TQL50287.1"/>
    <property type="molecule type" value="Genomic_DNA"/>
</dbReference>
<dbReference type="RefSeq" id="WP_141784438.1">
    <property type="nucleotide sequence ID" value="NZ_BAAAIK010000004.1"/>
</dbReference>
<dbReference type="GO" id="GO:0016740">
    <property type="term" value="F:transferase activity"/>
    <property type="evidence" value="ECO:0007669"/>
    <property type="project" value="UniProtKB-KW"/>
</dbReference>
<gene>
    <name evidence="3" type="ORF">FB467_1391</name>
</gene>
<protein>
    <submittedName>
        <fullName evidence="3">Glycosyl transferase family 2</fullName>
    </submittedName>
</protein>
<dbReference type="Proteomes" id="UP000319516">
    <property type="component" value="Unassembled WGS sequence"/>
</dbReference>
<dbReference type="Pfam" id="PF00535">
    <property type="entry name" value="Glycos_transf_2"/>
    <property type="match status" value="1"/>
</dbReference>
<keyword evidence="3" id="KW-0808">Transferase</keyword>
<evidence type="ECO:0000313" key="4">
    <source>
        <dbReference type="Proteomes" id="UP000319516"/>
    </source>
</evidence>
<dbReference type="Gene3D" id="3.90.550.10">
    <property type="entry name" value="Spore Coat Polysaccharide Biosynthesis Protein SpsA, Chain A"/>
    <property type="match status" value="1"/>
</dbReference>
<dbReference type="AlphaFoldDB" id="A0A542YQF9"/>
<dbReference type="InterPro" id="IPR001173">
    <property type="entry name" value="Glyco_trans_2-like"/>
</dbReference>
<dbReference type="CDD" id="cd00761">
    <property type="entry name" value="Glyco_tranf_GTA_type"/>
    <property type="match status" value="1"/>
</dbReference>